<dbReference type="Gene3D" id="1.20.1530.20">
    <property type="match status" value="1"/>
</dbReference>
<dbReference type="EMBL" id="JAUSVU010000033">
    <property type="protein sequence ID" value="MDQ0536872.1"/>
    <property type="molecule type" value="Genomic_DNA"/>
</dbReference>
<evidence type="ECO:0000256" key="6">
    <source>
        <dbReference type="ARBA" id="ARBA00022989"/>
    </source>
</evidence>
<evidence type="ECO:0000256" key="8">
    <source>
        <dbReference type="ARBA" id="ARBA00023136"/>
    </source>
</evidence>
<evidence type="ECO:0000256" key="1">
    <source>
        <dbReference type="ARBA" id="ARBA00004651"/>
    </source>
</evidence>
<dbReference type="RefSeq" id="WP_209990279.1">
    <property type="nucleotide sequence ID" value="NZ_JAGINO010000033.1"/>
</dbReference>
<evidence type="ECO:0000313" key="12">
    <source>
        <dbReference type="EMBL" id="MDQ0536872.1"/>
    </source>
</evidence>
<keyword evidence="13" id="KW-1185">Reference proteome</keyword>
<feature type="transmembrane region" description="Helical" evidence="10">
    <location>
        <begin position="88"/>
        <end position="109"/>
    </location>
</feature>
<feature type="transmembrane region" description="Helical" evidence="10">
    <location>
        <begin position="333"/>
        <end position="354"/>
    </location>
</feature>
<dbReference type="InterPro" id="IPR006153">
    <property type="entry name" value="Cation/H_exchanger_TM"/>
</dbReference>
<keyword evidence="2" id="KW-0813">Transport</keyword>
<evidence type="ECO:0000256" key="9">
    <source>
        <dbReference type="SAM" id="MobiDB-lite"/>
    </source>
</evidence>
<feature type="transmembrane region" description="Helical" evidence="10">
    <location>
        <begin position="192"/>
        <end position="212"/>
    </location>
</feature>
<dbReference type="PANTHER" id="PTHR32507">
    <property type="entry name" value="NA(+)/H(+) ANTIPORTER 1"/>
    <property type="match status" value="1"/>
</dbReference>
<keyword evidence="7" id="KW-0406">Ion transport</keyword>
<dbReference type="SMART" id="SM01091">
    <property type="entry name" value="CorC_HlyC"/>
    <property type="match status" value="1"/>
</dbReference>
<evidence type="ECO:0000256" key="2">
    <source>
        <dbReference type="ARBA" id="ARBA00022448"/>
    </source>
</evidence>
<dbReference type="NCBIfam" id="NF003715">
    <property type="entry name" value="PRK05326.1-2"/>
    <property type="match status" value="1"/>
</dbReference>
<keyword evidence="3" id="KW-0050">Antiport</keyword>
<sequence>MEAVSYIILIGSSLLIASVLTSYLALRVGAPLLLIFLGIGLLAGEDGIGGISFNDPQAAFLIGSMALAVILFESGFDTKLASYKAAAGPALSLATLGVTVTTGVVGLGAHSLLGLGWVEALLVGAACSSTDAAAVFFLLRVGGITLRDRVRSTLEIESGSNDPVAIMLTILLVEAAGHGFASPVAIVSELVLAFALGGVMGLAGGWLLVAFINKARFEAGLNPVVTLTFALFVFAATNMLGGSGYLAVYVAGLYAGNVKLRGALELRRFHAGLTWLSQIVMFVMLGLFATPRAFVGMALPALGIAVLLVLVARPLAVWLCLLPFRFSVRETSFIAWVGLRGAVSLLLALVPVLGGLEHGQLIFNTAFIVVVVSLLVQGWTIGAMARVLDLIVPPRRGPVERVELELPGNADQELVAYTVHGKSPAARGQRLPRWARPSLVIRAGAVVPLHKAKPLQTGDHVYLFTPQHRLPLIDRLYGGSRALDQNDREFYGDLALSPDATVEQIAEMYGLPLSLANARLPLRDLLRNEFGGAPELGDRVRMGGVELIVRDMDDDGITSVGLALEPARVTQPRRPLYRRLDAIGGLLRDWWRHRSFQRWKRREKQRGRRPDMQRLAAPPLPEESMENGRGD</sequence>
<dbReference type="Proteomes" id="UP001244552">
    <property type="component" value="Unassembled WGS sequence"/>
</dbReference>
<name>A0ABU0MTS6_9PROT</name>
<feature type="transmembrane region" description="Helical" evidence="10">
    <location>
        <begin position="272"/>
        <end position="291"/>
    </location>
</feature>
<feature type="transmembrane region" description="Helical" evidence="10">
    <location>
        <begin position="58"/>
        <end position="76"/>
    </location>
</feature>
<dbReference type="Pfam" id="PF00999">
    <property type="entry name" value="Na_H_Exchanger"/>
    <property type="match status" value="1"/>
</dbReference>
<evidence type="ECO:0000259" key="11">
    <source>
        <dbReference type="SMART" id="SM01091"/>
    </source>
</evidence>
<proteinExistence type="predicted"/>
<feature type="transmembrane region" description="Helical" evidence="10">
    <location>
        <begin position="33"/>
        <end position="52"/>
    </location>
</feature>
<reference evidence="12 13" key="1">
    <citation type="submission" date="2023-07" db="EMBL/GenBank/DDBJ databases">
        <title>Genomic Encyclopedia of Type Strains, Phase IV (KMG-IV): sequencing the most valuable type-strain genomes for metagenomic binning, comparative biology and taxonomic classification.</title>
        <authorList>
            <person name="Goeker M."/>
        </authorList>
    </citation>
    <scope>NUCLEOTIDE SEQUENCE [LARGE SCALE GENOMIC DNA]</scope>
    <source>
        <strain evidence="12 13">DSM 19922</strain>
    </source>
</reference>
<keyword evidence="8 10" id="KW-0472">Membrane</keyword>
<evidence type="ECO:0000256" key="7">
    <source>
        <dbReference type="ARBA" id="ARBA00023065"/>
    </source>
</evidence>
<keyword evidence="5 10" id="KW-0812">Transmembrane</keyword>
<comment type="subcellular location">
    <subcellularLocation>
        <location evidence="1">Cell membrane</location>
        <topology evidence="1">Multi-pass membrane protein</topology>
    </subcellularLocation>
</comment>
<dbReference type="PANTHER" id="PTHR32507:SF7">
    <property type="entry name" value="K(+)_H(+) ANTIPORTER NHAP2"/>
    <property type="match status" value="1"/>
</dbReference>
<comment type="caution">
    <text evidence="12">The sequence shown here is derived from an EMBL/GenBank/DDBJ whole genome shotgun (WGS) entry which is preliminary data.</text>
</comment>
<evidence type="ECO:0000256" key="3">
    <source>
        <dbReference type="ARBA" id="ARBA00022449"/>
    </source>
</evidence>
<protein>
    <submittedName>
        <fullName evidence="12">Cell volume regulation protein A</fullName>
    </submittedName>
</protein>
<feature type="domain" description="Transporter-associated" evidence="11">
    <location>
        <begin position="487"/>
        <end position="566"/>
    </location>
</feature>
<feature type="transmembrane region" description="Helical" evidence="10">
    <location>
        <begin position="6"/>
        <end position="26"/>
    </location>
</feature>
<keyword evidence="6 10" id="KW-1133">Transmembrane helix</keyword>
<feature type="region of interest" description="Disordered" evidence="9">
    <location>
        <begin position="602"/>
        <end position="631"/>
    </location>
</feature>
<feature type="transmembrane region" description="Helical" evidence="10">
    <location>
        <begin position="121"/>
        <end position="143"/>
    </location>
</feature>
<dbReference type="NCBIfam" id="NF003716">
    <property type="entry name" value="PRK05326.1-3"/>
    <property type="match status" value="1"/>
</dbReference>
<evidence type="ECO:0000256" key="10">
    <source>
        <dbReference type="SAM" id="Phobius"/>
    </source>
</evidence>
<keyword evidence="4" id="KW-1003">Cell membrane</keyword>
<dbReference type="InterPro" id="IPR038770">
    <property type="entry name" value="Na+/solute_symporter_sf"/>
</dbReference>
<accession>A0ABU0MTS6</accession>
<evidence type="ECO:0000313" key="13">
    <source>
        <dbReference type="Proteomes" id="UP001244552"/>
    </source>
</evidence>
<feature type="transmembrane region" description="Helical" evidence="10">
    <location>
        <begin position="219"/>
        <end position="237"/>
    </location>
</feature>
<feature type="transmembrane region" description="Helical" evidence="10">
    <location>
        <begin position="297"/>
        <end position="321"/>
    </location>
</feature>
<gene>
    <name evidence="12" type="ORF">QO018_005770</name>
</gene>
<dbReference type="InterPro" id="IPR005170">
    <property type="entry name" value="Transptr-assoc_dom"/>
</dbReference>
<feature type="transmembrane region" description="Helical" evidence="10">
    <location>
        <begin position="164"/>
        <end position="186"/>
    </location>
</feature>
<evidence type="ECO:0000256" key="5">
    <source>
        <dbReference type="ARBA" id="ARBA00022692"/>
    </source>
</evidence>
<organism evidence="12 13">
    <name type="scientific">Azospirillum picis</name>
    <dbReference type="NCBI Taxonomy" id="488438"/>
    <lineage>
        <taxon>Bacteria</taxon>
        <taxon>Pseudomonadati</taxon>
        <taxon>Pseudomonadota</taxon>
        <taxon>Alphaproteobacteria</taxon>
        <taxon>Rhodospirillales</taxon>
        <taxon>Azospirillaceae</taxon>
        <taxon>Azospirillum</taxon>
    </lineage>
</organism>
<dbReference type="NCBIfam" id="NF003714">
    <property type="entry name" value="PRK05326.1-1"/>
    <property type="match status" value="1"/>
</dbReference>
<evidence type="ECO:0000256" key="4">
    <source>
        <dbReference type="ARBA" id="ARBA00022475"/>
    </source>
</evidence>
<feature type="transmembrane region" description="Helical" evidence="10">
    <location>
        <begin position="366"/>
        <end position="388"/>
    </location>
</feature>